<accession>A0ABV3R896</accession>
<name>A0ABV3R896_9SPHN</name>
<reference evidence="1 2" key="1">
    <citation type="submission" date="2024-06" db="EMBL/GenBank/DDBJ databases">
        <title>Novosphingobium rhizovicinus M1R2S20.</title>
        <authorList>
            <person name="Sun J.-Q."/>
        </authorList>
    </citation>
    <scope>NUCLEOTIDE SEQUENCE [LARGE SCALE GENOMIC DNA]</scope>
    <source>
        <strain evidence="1 2">M1R2S20</strain>
    </source>
</reference>
<evidence type="ECO:0000313" key="1">
    <source>
        <dbReference type="EMBL" id="MEW9854318.1"/>
    </source>
</evidence>
<evidence type="ECO:0008006" key="3">
    <source>
        <dbReference type="Google" id="ProtNLM"/>
    </source>
</evidence>
<dbReference type="Proteomes" id="UP001556118">
    <property type="component" value="Unassembled WGS sequence"/>
</dbReference>
<organism evidence="1 2">
    <name type="scientific">Novosphingobium rhizovicinum</name>
    <dbReference type="NCBI Taxonomy" id="3228928"/>
    <lineage>
        <taxon>Bacteria</taxon>
        <taxon>Pseudomonadati</taxon>
        <taxon>Pseudomonadota</taxon>
        <taxon>Alphaproteobacteria</taxon>
        <taxon>Sphingomonadales</taxon>
        <taxon>Sphingomonadaceae</taxon>
        <taxon>Novosphingobium</taxon>
    </lineage>
</organism>
<dbReference type="RefSeq" id="WP_367769801.1">
    <property type="nucleotide sequence ID" value="NZ_JBFNXR010000019.1"/>
</dbReference>
<comment type="caution">
    <text evidence="1">The sequence shown here is derived from an EMBL/GenBank/DDBJ whole genome shotgun (WGS) entry which is preliminary data.</text>
</comment>
<dbReference type="EMBL" id="JBFNXR010000019">
    <property type="protein sequence ID" value="MEW9854318.1"/>
    <property type="molecule type" value="Genomic_DNA"/>
</dbReference>
<gene>
    <name evidence="1" type="ORF">ABUH87_03875</name>
</gene>
<protein>
    <recommendedName>
        <fullName evidence="3">Response regulatory domain-containing protein</fullName>
    </recommendedName>
</protein>
<sequence>MRSDGQLHVLVVSQSIDALKGAWWPPGSHKDLALHYAGSLDEARTMLALEPIDLMIVSAGLGLSERLAIARAAFEQSDSITVHMKDKASGQAGLIPFIERVIAARQRG</sequence>
<evidence type="ECO:0000313" key="2">
    <source>
        <dbReference type="Proteomes" id="UP001556118"/>
    </source>
</evidence>
<proteinExistence type="predicted"/>
<keyword evidence="2" id="KW-1185">Reference proteome</keyword>